<dbReference type="NCBIfam" id="TIGR02937">
    <property type="entry name" value="sigma70-ECF"/>
    <property type="match status" value="1"/>
</dbReference>
<gene>
    <name evidence="8" type="ORF">ASZ90_008568</name>
</gene>
<dbReference type="SUPFAM" id="SSF88659">
    <property type="entry name" value="Sigma3 and sigma4 domains of RNA polymerase sigma factors"/>
    <property type="match status" value="1"/>
</dbReference>
<dbReference type="Pfam" id="PF08281">
    <property type="entry name" value="Sigma70_r4_2"/>
    <property type="match status" value="1"/>
</dbReference>
<dbReference type="InterPro" id="IPR007627">
    <property type="entry name" value="RNA_pol_sigma70_r2"/>
</dbReference>
<evidence type="ECO:0000256" key="4">
    <source>
        <dbReference type="ARBA" id="ARBA00023125"/>
    </source>
</evidence>
<dbReference type="AlphaFoldDB" id="A0A0W8FL79"/>
<dbReference type="GO" id="GO:0016987">
    <property type="term" value="F:sigma factor activity"/>
    <property type="evidence" value="ECO:0007669"/>
    <property type="project" value="UniProtKB-KW"/>
</dbReference>
<dbReference type="PANTHER" id="PTHR43133">
    <property type="entry name" value="RNA POLYMERASE ECF-TYPE SIGMA FACTO"/>
    <property type="match status" value="1"/>
</dbReference>
<comment type="similarity">
    <text evidence="1">Belongs to the sigma-70 factor family. ECF subfamily.</text>
</comment>
<keyword evidence="2" id="KW-0805">Transcription regulation</keyword>
<keyword evidence="3" id="KW-0731">Sigma factor</keyword>
<keyword evidence="4" id="KW-0238">DNA-binding</keyword>
<dbReference type="PROSITE" id="PS01063">
    <property type="entry name" value="SIGMA70_ECF"/>
    <property type="match status" value="1"/>
</dbReference>
<evidence type="ECO:0000313" key="8">
    <source>
        <dbReference type="EMBL" id="KUG21672.1"/>
    </source>
</evidence>
<dbReference type="EMBL" id="LNQE01001033">
    <property type="protein sequence ID" value="KUG21672.1"/>
    <property type="molecule type" value="Genomic_DNA"/>
</dbReference>
<dbReference type="InterPro" id="IPR014284">
    <property type="entry name" value="RNA_pol_sigma-70_dom"/>
</dbReference>
<dbReference type="InterPro" id="IPR036388">
    <property type="entry name" value="WH-like_DNA-bd_sf"/>
</dbReference>
<feature type="domain" description="RNA polymerase sigma factor 70 region 4 type 2" evidence="7">
    <location>
        <begin position="131"/>
        <end position="183"/>
    </location>
</feature>
<evidence type="ECO:0000256" key="1">
    <source>
        <dbReference type="ARBA" id="ARBA00010641"/>
    </source>
</evidence>
<evidence type="ECO:0000259" key="7">
    <source>
        <dbReference type="Pfam" id="PF08281"/>
    </source>
</evidence>
<evidence type="ECO:0000256" key="2">
    <source>
        <dbReference type="ARBA" id="ARBA00023015"/>
    </source>
</evidence>
<dbReference type="CDD" id="cd06171">
    <property type="entry name" value="Sigma70_r4"/>
    <property type="match status" value="1"/>
</dbReference>
<name>A0A0W8FL79_9ZZZZ</name>
<reference evidence="8" key="1">
    <citation type="journal article" date="2015" name="Proc. Natl. Acad. Sci. U.S.A.">
        <title>Networks of energetic and metabolic interactions define dynamics in microbial communities.</title>
        <authorList>
            <person name="Embree M."/>
            <person name="Liu J.K."/>
            <person name="Al-Bassam M.M."/>
            <person name="Zengler K."/>
        </authorList>
    </citation>
    <scope>NUCLEOTIDE SEQUENCE</scope>
</reference>
<evidence type="ECO:0000256" key="5">
    <source>
        <dbReference type="ARBA" id="ARBA00023163"/>
    </source>
</evidence>
<dbReference type="Gene3D" id="1.10.10.10">
    <property type="entry name" value="Winged helix-like DNA-binding domain superfamily/Winged helix DNA-binding domain"/>
    <property type="match status" value="1"/>
</dbReference>
<organism evidence="8">
    <name type="scientific">hydrocarbon metagenome</name>
    <dbReference type="NCBI Taxonomy" id="938273"/>
    <lineage>
        <taxon>unclassified sequences</taxon>
        <taxon>metagenomes</taxon>
        <taxon>ecological metagenomes</taxon>
    </lineage>
</organism>
<dbReference type="Gene3D" id="1.10.1740.10">
    <property type="match status" value="1"/>
</dbReference>
<dbReference type="InterPro" id="IPR013325">
    <property type="entry name" value="RNA_pol_sigma_r2"/>
</dbReference>
<comment type="caution">
    <text evidence="8">The sequence shown here is derived from an EMBL/GenBank/DDBJ whole genome shotgun (WGS) entry which is preliminary data.</text>
</comment>
<evidence type="ECO:0000259" key="6">
    <source>
        <dbReference type="Pfam" id="PF04542"/>
    </source>
</evidence>
<dbReference type="Pfam" id="PF04542">
    <property type="entry name" value="Sigma70_r2"/>
    <property type="match status" value="1"/>
</dbReference>
<dbReference type="GO" id="GO:0003677">
    <property type="term" value="F:DNA binding"/>
    <property type="evidence" value="ECO:0007669"/>
    <property type="project" value="UniProtKB-KW"/>
</dbReference>
<dbReference type="GO" id="GO:0006352">
    <property type="term" value="P:DNA-templated transcription initiation"/>
    <property type="evidence" value="ECO:0007669"/>
    <property type="project" value="InterPro"/>
</dbReference>
<accession>A0A0W8FL79</accession>
<dbReference type="PANTHER" id="PTHR43133:SF51">
    <property type="entry name" value="RNA POLYMERASE SIGMA FACTOR"/>
    <property type="match status" value="1"/>
</dbReference>
<dbReference type="SUPFAM" id="SSF88946">
    <property type="entry name" value="Sigma2 domain of RNA polymerase sigma factors"/>
    <property type="match status" value="1"/>
</dbReference>
<proteinExistence type="inferred from homology"/>
<dbReference type="InterPro" id="IPR013249">
    <property type="entry name" value="RNA_pol_sigma70_r4_t2"/>
</dbReference>
<feature type="domain" description="RNA polymerase sigma-70 region 2" evidence="6">
    <location>
        <begin position="24"/>
        <end position="90"/>
    </location>
</feature>
<dbReference type="InterPro" id="IPR039425">
    <property type="entry name" value="RNA_pol_sigma-70-like"/>
</dbReference>
<protein>
    <submittedName>
        <fullName evidence="8">Rna polymerase sigma factor sigw</fullName>
    </submittedName>
</protein>
<dbReference type="InterPro" id="IPR013324">
    <property type="entry name" value="RNA_pol_sigma_r3/r4-like"/>
</dbReference>
<sequence>MDHKNEAEIVARVLNGDRQAYALLIEEYKTPIYNLAYRMTRNSQDAEDLAQETFLRSFDQLFRYDAKRSFYTWLYTISLNIIRNHLKKNSARRWDNFRQGEKISVTGEFDDKRFASQEPQVRDEWSKEREEKLERCLQKLSPELRELMVLRFYQGLSFEVISEITGLSLSAIKMRVYRGLEKLRKYIEENVTSER</sequence>
<evidence type="ECO:0000256" key="3">
    <source>
        <dbReference type="ARBA" id="ARBA00023082"/>
    </source>
</evidence>
<dbReference type="InterPro" id="IPR000838">
    <property type="entry name" value="RNA_pol_sigma70_ECF_CS"/>
</dbReference>
<keyword evidence="5" id="KW-0804">Transcription</keyword>